<accession>A0A7T3ZY29</accession>
<organism evidence="6 7">
    <name type="scientific">Brevibacterium casei</name>
    <dbReference type="NCBI Taxonomy" id="33889"/>
    <lineage>
        <taxon>Bacteria</taxon>
        <taxon>Bacillati</taxon>
        <taxon>Actinomycetota</taxon>
        <taxon>Actinomycetes</taxon>
        <taxon>Micrococcales</taxon>
        <taxon>Brevibacteriaceae</taxon>
        <taxon>Brevibacterium</taxon>
    </lineage>
</organism>
<keyword evidence="3" id="KW-0732">Signal</keyword>
<evidence type="ECO:0000259" key="4">
    <source>
        <dbReference type="SMART" id="SM00644"/>
    </source>
</evidence>
<dbReference type="InterPro" id="IPR002502">
    <property type="entry name" value="Amidase_domain"/>
</dbReference>
<dbReference type="PANTHER" id="PTHR11022">
    <property type="entry name" value="PEPTIDOGLYCAN RECOGNITION PROTEIN"/>
    <property type="match status" value="1"/>
</dbReference>
<dbReference type="GO" id="GO:0008745">
    <property type="term" value="F:N-acetylmuramoyl-L-alanine amidase activity"/>
    <property type="evidence" value="ECO:0007669"/>
    <property type="project" value="InterPro"/>
</dbReference>
<dbReference type="Pfam" id="PF01510">
    <property type="entry name" value="Amidase_2"/>
    <property type="match status" value="1"/>
</dbReference>
<comment type="similarity">
    <text evidence="1">Belongs to the N-acetylmuramoyl-L-alanine amidase 2 family.</text>
</comment>
<dbReference type="GO" id="GO:0008270">
    <property type="term" value="F:zinc ion binding"/>
    <property type="evidence" value="ECO:0007669"/>
    <property type="project" value="InterPro"/>
</dbReference>
<dbReference type="GO" id="GO:0009253">
    <property type="term" value="P:peptidoglycan catabolic process"/>
    <property type="evidence" value="ECO:0007669"/>
    <property type="project" value="InterPro"/>
</dbReference>
<gene>
    <name evidence="6" type="ORF">I6H47_13540</name>
</gene>
<dbReference type="RefSeq" id="WP_198498960.1">
    <property type="nucleotide sequence ID" value="NZ_CP065989.1"/>
</dbReference>
<evidence type="ECO:0000256" key="2">
    <source>
        <dbReference type="SAM" id="MobiDB-lite"/>
    </source>
</evidence>
<dbReference type="PANTHER" id="PTHR11022:SF41">
    <property type="entry name" value="PEPTIDOGLYCAN-RECOGNITION PROTEIN LC-RELATED"/>
    <property type="match status" value="1"/>
</dbReference>
<name>A0A7T3ZY29_9MICO</name>
<dbReference type="Proteomes" id="UP000595374">
    <property type="component" value="Chromosome"/>
</dbReference>
<reference evidence="6 7" key="1">
    <citation type="submission" date="2020-12" db="EMBL/GenBank/DDBJ databases">
        <title>FDA dAtabase for Regulatory Grade micrObial Sequences (FDA-ARGOS): Supporting development and validation of Infectious Disease Dx tests.</title>
        <authorList>
            <person name="Sproer C."/>
            <person name="Gronow S."/>
            <person name="Severitt S."/>
            <person name="Schroder I."/>
            <person name="Tallon L."/>
            <person name="Sadzewicz L."/>
            <person name="Zhao X."/>
            <person name="Boylan J."/>
            <person name="Ott S."/>
            <person name="Bowen H."/>
            <person name="Vavikolanu K."/>
            <person name="Mehta A."/>
            <person name="Aluvathingal J."/>
            <person name="Nadendla S."/>
            <person name="Lowell S."/>
            <person name="Myers T."/>
            <person name="Yan Y."/>
            <person name="Sichtig H."/>
        </authorList>
    </citation>
    <scope>NUCLEOTIDE SEQUENCE [LARGE SCALE GENOMIC DNA]</scope>
    <source>
        <strain evidence="6 7">FDAARGOS_990</strain>
    </source>
</reference>
<dbReference type="EMBL" id="CP065989">
    <property type="protein sequence ID" value="QQB13800.1"/>
    <property type="molecule type" value="Genomic_DNA"/>
</dbReference>
<protein>
    <submittedName>
        <fullName evidence="6">N-acetylmuramoyl-L-alanine amidase</fullName>
    </submittedName>
</protein>
<feature type="region of interest" description="Disordered" evidence="2">
    <location>
        <begin position="119"/>
        <end position="170"/>
    </location>
</feature>
<dbReference type="InterPro" id="IPR015510">
    <property type="entry name" value="PGRP"/>
</dbReference>
<sequence length="594" mass="61130">MRALSLTVTAVTTTLIAASIGVPALAADAPDPGLGSAPSSSAPPSSAPAGGEDDSAPSPDPTSAPSSAPASAPDASSPDSSTGSTAGGGTAVDTYSAAVSDVERIALDPAEVTILGARWNGEDPGLEFRSETNGAWTGWEDLPAADDPGPDESSPEAAQSTDAAGESEAVPVLDSTAVEVRASAAGAATTDLTITTAATPVTDADESLAKRPDPGSPSGLSPQKYNEGLKANIITRAEWGADESLVRCQSDQTSSAKGVFVHHTAGSNSYSEAEAPGIIRGYLAYHTQSRGWCDIGYNFLVDRFGNIYEGRAGSIDKAITGAHASGFNSSTIGVSVLGTYTGSAPSSAAQKAVERVIAWKANTYGFSPTGSMTLTSGGGGTAKYPAGQKVTLKTVSGHRDTSYTDCPGGAFYSRLGAMRTNAAALQDDLGYSVGGAIGSYYRANKAATGEPTGPERSLSNPDGAYQFFQKGVVYWSKSTGAHLNKGGIRSAYAALKYEKGLLGFPTTDEVTFTYRSDAVYQGFEHGIITYSAATKGQPLSYGMLSKWKELGWERSRLGLPTTGEFSSGGKTRQNFEGGYMTFTASEGVRVFYSN</sequence>
<evidence type="ECO:0000256" key="3">
    <source>
        <dbReference type="SAM" id="SignalP"/>
    </source>
</evidence>
<feature type="compositionally biased region" description="Low complexity" evidence="2">
    <location>
        <begin position="27"/>
        <end position="50"/>
    </location>
</feature>
<feature type="domain" description="Peptidoglycan recognition protein family" evidence="5">
    <location>
        <begin position="231"/>
        <end position="379"/>
    </location>
</feature>
<dbReference type="CDD" id="cd06583">
    <property type="entry name" value="PGRP"/>
    <property type="match status" value="1"/>
</dbReference>
<dbReference type="SUPFAM" id="SSF55846">
    <property type="entry name" value="N-acetylmuramoyl-L-alanine amidase-like"/>
    <property type="match status" value="1"/>
</dbReference>
<dbReference type="Pfam" id="PF08310">
    <property type="entry name" value="LGFP"/>
    <property type="match status" value="2"/>
</dbReference>
<dbReference type="InterPro" id="IPR013207">
    <property type="entry name" value="LGFP"/>
</dbReference>
<evidence type="ECO:0000313" key="7">
    <source>
        <dbReference type="Proteomes" id="UP000595374"/>
    </source>
</evidence>
<dbReference type="AlphaFoldDB" id="A0A7T3ZY29"/>
<dbReference type="Gene3D" id="3.40.80.10">
    <property type="entry name" value="Peptidoglycan recognition protein-like"/>
    <property type="match status" value="1"/>
</dbReference>
<proteinExistence type="inferred from homology"/>
<feature type="compositionally biased region" description="Low complexity" evidence="2">
    <location>
        <begin position="61"/>
        <end position="84"/>
    </location>
</feature>
<feature type="signal peptide" evidence="3">
    <location>
        <begin position="1"/>
        <end position="26"/>
    </location>
</feature>
<feature type="domain" description="N-acetylmuramoyl-L-alanine amidase" evidence="4">
    <location>
        <begin position="244"/>
        <end position="408"/>
    </location>
</feature>
<evidence type="ECO:0000259" key="5">
    <source>
        <dbReference type="SMART" id="SM00701"/>
    </source>
</evidence>
<feature type="region of interest" description="Disordered" evidence="2">
    <location>
        <begin position="27"/>
        <end position="91"/>
    </location>
</feature>
<feature type="region of interest" description="Disordered" evidence="2">
    <location>
        <begin position="197"/>
        <end position="225"/>
    </location>
</feature>
<evidence type="ECO:0000313" key="6">
    <source>
        <dbReference type="EMBL" id="QQB13800.1"/>
    </source>
</evidence>
<dbReference type="SMART" id="SM00701">
    <property type="entry name" value="PGRP"/>
    <property type="match status" value="1"/>
</dbReference>
<dbReference type="InterPro" id="IPR006619">
    <property type="entry name" value="PGRP_domain_met/bac"/>
</dbReference>
<dbReference type="InterPro" id="IPR036505">
    <property type="entry name" value="Amidase/PGRP_sf"/>
</dbReference>
<feature type="chain" id="PRO_5032882716" evidence="3">
    <location>
        <begin position="27"/>
        <end position="594"/>
    </location>
</feature>
<dbReference type="SMART" id="SM00644">
    <property type="entry name" value="Ami_2"/>
    <property type="match status" value="1"/>
</dbReference>
<evidence type="ECO:0000256" key="1">
    <source>
        <dbReference type="ARBA" id="ARBA00007553"/>
    </source>
</evidence>